<dbReference type="Proteomes" id="UP000327000">
    <property type="component" value="Unassembled WGS sequence"/>
</dbReference>
<keyword evidence="2" id="KW-1185">Reference proteome</keyword>
<dbReference type="Pfam" id="PF00300">
    <property type="entry name" value="His_Phos_1"/>
    <property type="match status" value="1"/>
</dbReference>
<gene>
    <name evidence="1" type="ORF">FRZ00_11485</name>
</gene>
<proteinExistence type="predicted"/>
<accession>A0A5N5WAR8</accession>
<organism evidence="1 2">
    <name type="scientific">Streptomyces mobaraensis</name>
    <name type="common">Streptoverticillium mobaraense</name>
    <dbReference type="NCBI Taxonomy" id="35621"/>
    <lineage>
        <taxon>Bacteria</taxon>
        <taxon>Bacillati</taxon>
        <taxon>Actinomycetota</taxon>
        <taxon>Actinomycetes</taxon>
        <taxon>Kitasatosporales</taxon>
        <taxon>Streptomycetaceae</taxon>
        <taxon>Streptomyces</taxon>
    </lineage>
</organism>
<dbReference type="Gene3D" id="3.40.50.1240">
    <property type="entry name" value="Phosphoglycerate mutase-like"/>
    <property type="match status" value="1"/>
</dbReference>
<dbReference type="AlphaFoldDB" id="A0A5N5WAR8"/>
<protein>
    <submittedName>
        <fullName evidence="1">Histidine phosphatase family protein</fullName>
    </submittedName>
</protein>
<dbReference type="InterPro" id="IPR029033">
    <property type="entry name" value="His_PPase_superfam"/>
</dbReference>
<evidence type="ECO:0000313" key="2">
    <source>
        <dbReference type="Proteomes" id="UP000327000"/>
    </source>
</evidence>
<dbReference type="EMBL" id="VOKX01000018">
    <property type="protein sequence ID" value="KAB7846834.1"/>
    <property type="molecule type" value="Genomic_DNA"/>
</dbReference>
<dbReference type="RefSeq" id="WP_152263356.1">
    <property type="nucleotide sequence ID" value="NZ_VOKX01000018.1"/>
</dbReference>
<evidence type="ECO:0000313" key="1">
    <source>
        <dbReference type="EMBL" id="KAB7846834.1"/>
    </source>
</evidence>
<name>A0A5N5WAR8_STRMB</name>
<dbReference type="SUPFAM" id="SSF53254">
    <property type="entry name" value="Phosphoglycerate mutase-like"/>
    <property type="match status" value="1"/>
</dbReference>
<comment type="caution">
    <text evidence="1">The sequence shown here is derived from an EMBL/GenBank/DDBJ whole genome shotgun (WGS) entry which is preliminary data.</text>
</comment>
<sequence length="188" mass="19587">MTLVAPVGTAALREARFDDDVPEEAALREVRARAGVLAGLSGSGGFRRVYTGPERRCRATAEALGVHSVPATELGDPDPGEWRGRTLAEVAAADPAGVTAWLTDPDAAPPGGEPLRSLLTRTGGWLASQAEAGGRVLVVAGPAVVRAAVVGALELPPAAFWRLDVPPLSRTELTGRAGRWNWRCATPL</sequence>
<dbReference type="InterPro" id="IPR013078">
    <property type="entry name" value="His_Pase_superF_clade-1"/>
</dbReference>
<reference evidence="1 2" key="1">
    <citation type="journal article" date="2019" name="Microb. Cell Fact.">
        <title>Exploring novel herbicidin analogues by transcriptional regulator overexpression and MS/MS molecular networking.</title>
        <authorList>
            <person name="Shi Y."/>
            <person name="Gu R."/>
            <person name="Li Y."/>
            <person name="Wang X."/>
            <person name="Ren W."/>
            <person name="Li X."/>
            <person name="Wang L."/>
            <person name="Xie Y."/>
            <person name="Hong B."/>
        </authorList>
    </citation>
    <scope>NUCLEOTIDE SEQUENCE [LARGE SCALE GENOMIC DNA]</scope>
    <source>
        <strain evidence="1 2">US-43</strain>
    </source>
</reference>
<dbReference type="OrthoDB" id="7502553at2"/>